<accession>A0AAW5CBT9</accession>
<dbReference type="GO" id="GO:0030313">
    <property type="term" value="C:cell envelope"/>
    <property type="evidence" value="ECO:0007669"/>
    <property type="project" value="TreeGrafter"/>
</dbReference>
<dbReference type="GO" id="GO:0016020">
    <property type="term" value="C:membrane"/>
    <property type="evidence" value="ECO:0007669"/>
    <property type="project" value="InterPro"/>
</dbReference>
<dbReference type="InterPro" id="IPR006143">
    <property type="entry name" value="RND_pump_MFP"/>
</dbReference>
<name>A0AAW5CBT9_9BACT</name>
<gene>
    <name evidence="6" type="ORF">L0P03_17025</name>
</gene>
<feature type="coiled-coil region" evidence="3">
    <location>
        <begin position="153"/>
        <end position="180"/>
    </location>
</feature>
<dbReference type="SUPFAM" id="SSF111369">
    <property type="entry name" value="HlyD-like secretion proteins"/>
    <property type="match status" value="1"/>
</dbReference>
<dbReference type="Gene3D" id="2.40.420.20">
    <property type="match status" value="1"/>
</dbReference>
<organism evidence="6 7">
    <name type="scientific">Odoribacter splanchnicus</name>
    <dbReference type="NCBI Taxonomy" id="28118"/>
    <lineage>
        <taxon>Bacteria</taxon>
        <taxon>Pseudomonadati</taxon>
        <taxon>Bacteroidota</taxon>
        <taxon>Bacteroidia</taxon>
        <taxon>Bacteroidales</taxon>
        <taxon>Odoribacteraceae</taxon>
        <taxon>Odoribacter</taxon>
    </lineage>
</organism>
<evidence type="ECO:0000256" key="4">
    <source>
        <dbReference type="SAM" id="MobiDB-lite"/>
    </source>
</evidence>
<dbReference type="AlphaFoldDB" id="A0AAW5CBT9"/>
<keyword evidence="2" id="KW-0813">Transport</keyword>
<feature type="domain" description="CzcB-like C-terminal circularly permuted SH3-like" evidence="5">
    <location>
        <begin position="334"/>
        <end position="392"/>
    </location>
</feature>
<evidence type="ECO:0000256" key="1">
    <source>
        <dbReference type="ARBA" id="ARBA00009477"/>
    </source>
</evidence>
<evidence type="ECO:0000313" key="6">
    <source>
        <dbReference type="EMBL" id="MCG4961535.1"/>
    </source>
</evidence>
<dbReference type="GO" id="GO:0015679">
    <property type="term" value="P:plasma membrane copper ion transport"/>
    <property type="evidence" value="ECO:0007669"/>
    <property type="project" value="TreeGrafter"/>
</dbReference>
<dbReference type="Pfam" id="PF25975">
    <property type="entry name" value="CzcB_C"/>
    <property type="match status" value="1"/>
</dbReference>
<reference evidence="6" key="1">
    <citation type="submission" date="2022-01" db="EMBL/GenBank/DDBJ databases">
        <title>Collection of gut derived symbiotic bacterial strains cultured from healthy donors.</title>
        <authorList>
            <person name="Lin H."/>
            <person name="Kohout C."/>
            <person name="Waligurski E."/>
            <person name="Pamer E.G."/>
        </authorList>
    </citation>
    <scope>NUCLEOTIDE SEQUENCE</scope>
    <source>
        <strain evidence="6">DFI.1.149</strain>
    </source>
</reference>
<dbReference type="Proteomes" id="UP001199750">
    <property type="component" value="Unassembled WGS sequence"/>
</dbReference>
<dbReference type="InterPro" id="IPR051909">
    <property type="entry name" value="MFP_Cation_Efflux"/>
</dbReference>
<evidence type="ECO:0000256" key="3">
    <source>
        <dbReference type="SAM" id="Coils"/>
    </source>
</evidence>
<dbReference type="Gene3D" id="1.10.287.470">
    <property type="entry name" value="Helix hairpin bin"/>
    <property type="match status" value="1"/>
</dbReference>
<protein>
    <submittedName>
        <fullName evidence="6">Efflux RND transporter periplasmic adaptor subunit</fullName>
    </submittedName>
</protein>
<comment type="similarity">
    <text evidence="1">Belongs to the membrane fusion protein (MFP) (TC 8.A.1) family.</text>
</comment>
<dbReference type="RefSeq" id="WP_229032399.1">
    <property type="nucleotide sequence ID" value="NZ_JADMUD010000018.1"/>
</dbReference>
<comment type="caution">
    <text evidence="6">The sequence shown here is derived from an EMBL/GenBank/DDBJ whole genome shotgun (WGS) entry which is preliminary data.</text>
</comment>
<evidence type="ECO:0000256" key="2">
    <source>
        <dbReference type="ARBA" id="ARBA00022448"/>
    </source>
</evidence>
<dbReference type="PANTHER" id="PTHR30097:SF4">
    <property type="entry name" value="SLR6042 PROTEIN"/>
    <property type="match status" value="1"/>
</dbReference>
<feature type="region of interest" description="Disordered" evidence="4">
    <location>
        <begin position="26"/>
        <end position="65"/>
    </location>
</feature>
<evidence type="ECO:0000313" key="7">
    <source>
        <dbReference type="Proteomes" id="UP001199750"/>
    </source>
</evidence>
<dbReference type="PANTHER" id="PTHR30097">
    <property type="entry name" value="CATION EFFLUX SYSTEM PROTEIN CUSB"/>
    <property type="match status" value="1"/>
</dbReference>
<dbReference type="InterPro" id="IPR058649">
    <property type="entry name" value="CzcB_C"/>
</dbReference>
<sequence>MRLFIIALTILSMCFYGCKNTQKSSHEHETAEEHAAHNHDHEHENHDHEHEGHNHEEEEHENGEGHSDEIIFTKAQAAKTDFEVKEIQPGTFHQIIKTTGQVLPAPGDESIIVATNNGVISYANNNLAEGSVVKQGQPLFYITSKHMGEGDYYTRIHANYEKAKAEYERAEKLVKDQIVSQKEFENARLNYQNAKTAYEAISGKQSAKGVGITTPLTGYLKNISVKDGEYVTAGQAIATVSQNKKLVLRADVSEKYYNSLNSINNANFKTPYDNRVYALPDLSGKLLSVGKAAGTNSFFIPVTFEFDNRGDIIPGSFVEIYLLSYPMENVLSLPVSALTNEMGNFYVYRQLDEEGYQKQEVTLGANNGKEVQVLSGLTPGDRIVTRGAYQVKMASASAAIPGHTHEH</sequence>
<proteinExistence type="inferred from homology"/>
<dbReference type="EMBL" id="JAKNDN010000038">
    <property type="protein sequence ID" value="MCG4961535.1"/>
    <property type="molecule type" value="Genomic_DNA"/>
</dbReference>
<dbReference type="GO" id="GO:0022857">
    <property type="term" value="F:transmembrane transporter activity"/>
    <property type="evidence" value="ECO:0007669"/>
    <property type="project" value="InterPro"/>
</dbReference>
<evidence type="ECO:0000259" key="5">
    <source>
        <dbReference type="Pfam" id="PF25975"/>
    </source>
</evidence>
<dbReference type="Gene3D" id="2.40.30.170">
    <property type="match status" value="1"/>
</dbReference>
<dbReference type="NCBIfam" id="TIGR01730">
    <property type="entry name" value="RND_mfp"/>
    <property type="match status" value="1"/>
</dbReference>
<keyword evidence="3" id="KW-0175">Coiled coil</keyword>
<dbReference type="GO" id="GO:0060003">
    <property type="term" value="P:copper ion export"/>
    <property type="evidence" value="ECO:0007669"/>
    <property type="project" value="TreeGrafter"/>
</dbReference>